<name>A0A9Q3BXE9_9BASI</name>
<proteinExistence type="predicted"/>
<evidence type="ECO:0000313" key="2">
    <source>
        <dbReference type="Proteomes" id="UP000765509"/>
    </source>
</evidence>
<dbReference type="EMBL" id="AVOT02003236">
    <property type="protein sequence ID" value="MBW0472895.1"/>
    <property type="molecule type" value="Genomic_DNA"/>
</dbReference>
<gene>
    <name evidence="1" type="ORF">O181_012610</name>
</gene>
<sequence>MLKVVMNWMVKRLRWYILPLATNSELHLPNLLPKYFKCKEYQVPPEPSTQSFPQFHLQFLLLHQTHPLPGFTIGAIPNSGAQKLPNGNLQETSTCGQFQQKKRGKVTLPFPATQVFQKRE</sequence>
<protein>
    <submittedName>
        <fullName evidence="1">Uncharacterized protein</fullName>
    </submittedName>
</protein>
<reference evidence="1" key="1">
    <citation type="submission" date="2021-03" db="EMBL/GenBank/DDBJ databases">
        <title>Draft genome sequence of rust myrtle Austropuccinia psidii MF-1, a brazilian biotype.</title>
        <authorList>
            <person name="Quecine M.C."/>
            <person name="Pachon D.M.R."/>
            <person name="Bonatelli M.L."/>
            <person name="Correr F.H."/>
            <person name="Franceschini L.M."/>
            <person name="Leite T.F."/>
            <person name="Margarido G.R.A."/>
            <person name="Almeida C.A."/>
            <person name="Ferrarezi J.A."/>
            <person name="Labate C.A."/>
        </authorList>
    </citation>
    <scope>NUCLEOTIDE SEQUENCE</scope>
    <source>
        <strain evidence="1">MF-1</strain>
    </source>
</reference>
<organism evidence="1 2">
    <name type="scientific">Austropuccinia psidii MF-1</name>
    <dbReference type="NCBI Taxonomy" id="1389203"/>
    <lineage>
        <taxon>Eukaryota</taxon>
        <taxon>Fungi</taxon>
        <taxon>Dikarya</taxon>
        <taxon>Basidiomycota</taxon>
        <taxon>Pucciniomycotina</taxon>
        <taxon>Pucciniomycetes</taxon>
        <taxon>Pucciniales</taxon>
        <taxon>Sphaerophragmiaceae</taxon>
        <taxon>Austropuccinia</taxon>
    </lineage>
</organism>
<comment type="caution">
    <text evidence="1">The sequence shown here is derived from an EMBL/GenBank/DDBJ whole genome shotgun (WGS) entry which is preliminary data.</text>
</comment>
<dbReference type="AlphaFoldDB" id="A0A9Q3BXE9"/>
<dbReference type="Proteomes" id="UP000765509">
    <property type="component" value="Unassembled WGS sequence"/>
</dbReference>
<accession>A0A9Q3BXE9</accession>
<evidence type="ECO:0000313" key="1">
    <source>
        <dbReference type="EMBL" id="MBW0472895.1"/>
    </source>
</evidence>
<keyword evidence="2" id="KW-1185">Reference proteome</keyword>